<comment type="catalytic activity">
    <reaction evidence="8 9 10">
        <text>2-[(2R,5Z)-2-carboxy-4-methylthiazol-5(2H)-ylidene]ethyl phosphate + 4-amino-2-methyl-5-(diphosphooxymethyl)pyrimidine + 2 H(+) = thiamine phosphate + CO2 + diphosphate</text>
        <dbReference type="Rhea" id="RHEA:47844"/>
        <dbReference type="ChEBI" id="CHEBI:15378"/>
        <dbReference type="ChEBI" id="CHEBI:16526"/>
        <dbReference type="ChEBI" id="CHEBI:33019"/>
        <dbReference type="ChEBI" id="CHEBI:37575"/>
        <dbReference type="ChEBI" id="CHEBI:57841"/>
        <dbReference type="ChEBI" id="CHEBI:62899"/>
        <dbReference type="EC" id="2.5.1.3"/>
    </reaction>
</comment>
<keyword evidence="5 9" id="KW-0784">Thiamine biosynthesis</keyword>
<evidence type="ECO:0000256" key="7">
    <source>
        <dbReference type="ARBA" id="ARBA00047851"/>
    </source>
</evidence>
<dbReference type="InterPro" id="IPR036206">
    <property type="entry name" value="ThiamineP_synth_sf"/>
</dbReference>
<keyword evidence="14" id="KW-1185">Reference proteome</keyword>
<evidence type="ECO:0000256" key="5">
    <source>
        <dbReference type="ARBA" id="ARBA00022977"/>
    </source>
</evidence>
<dbReference type="PANTHER" id="PTHR20857">
    <property type="entry name" value="THIAMINE-PHOSPHATE PYROPHOSPHORYLASE"/>
    <property type="match status" value="1"/>
</dbReference>
<dbReference type="InterPro" id="IPR034291">
    <property type="entry name" value="TMP_synthase"/>
</dbReference>
<accession>A0ABQ2P7K3</accession>
<protein>
    <recommendedName>
        <fullName evidence="9">Thiamine-phosphate synthase</fullName>
        <shortName evidence="9">TP synthase</shortName>
        <shortName evidence="9">TPS</shortName>
        <ecNumber evidence="9">2.5.1.3</ecNumber>
    </recommendedName>
    <alternativeName>
        <fullName evidence="9">Thiamine-phosphate pyrophosphorylase</fullName>
        <shortName evidence="9">TMP pyrophosphorylase</shortName>
        <shortName evidence="9">TMP-PPase</shortName>
    </alternativeName>
</protein>
<feature type="binding site" evidence="9">
    <location>
        <position position="167"/>
    </location>
    <ligand>
        <name>2-[(2R,5Z)-2-carboxy-4-methylthiazol-5(2H)-ylidene]ethyl phosphate</name>
        <dbReference type="ChEBI" id="CHEBI:62899"/>
    </ligand>
</feature>
<comment type="catalytic activity">
    <reaction evidence="7 9 10">
        <text>2-(2-carboxy-4-methylthiazol-5-yl)ethyl phosphate + 4-amino-2-methyl-5-(diphosphooxymethyl)pyrimidine + 2 H(+) = thiamine phosphate + CO2 + diphosphate</text>
        <dbReference type="Rhea" id="RHEA:47848"/>
        <dbReference type="ChEBI" id="CHEBI:15378"/>
        <dbReference type="ChEBI" id="CHEBI:16526"/>
        <dbReference type="ChEBI" id="CHEBI:33019"/>
        <dbReference type="ChEBI" id="CHEBI:37575"/>
        <dbReference type="ChEBI" id="CHEBI:57841"/>
        <dbReference type="ChEBI" id="CHEBI:62890"/>
        <dbReference type="EC" id="2.5.1.3"/>
    </reaction>
</comment>
<evidence type="ECO:0000256" key="4">
    <source>
        <dbReference type="ARBA" id="ARBA00022842"/>
    </source>
</evidence>
<keyword evidence="2 9" id="KW-0808">Transferase</keyword>
<dbReference type="InterPro" id="IPR022998">
    <property type="entry name" value="ThiamineP_synth_TenI"/>
</dbReference>
<evidence type="ECO:0000256" key="3">
    <source>
        <dbReference type="ARBA" id="ARBA00022723"/>
    </source>
</evidence>
<feature type="binding site" evidence="9">
    <location>
        <position position="110"/>
    </location>
    <ligand>
        <name>4-amino-2-methyl-5-(diphosphooxymethyl)pyrimidine</name>
        <dbReference type="ChEBI" id="CHEBI:57841"/>
    </ligand>
</feature>
<evidence type="ECO:0000313" key="14">
    <source>
        <dbReference type="Proteomes" id="UP000637267"/>
    </source>
</evidence>
<evidence type="ECO:0000256" key="11">
    <source>
        <dbReference type="RuleBase" id="RU004253"/>
    </source>
</evidence>
<comment type="cofactor">
    <cofactor evidence="9">
        <name>Mg(2+)</name>
        <dbReference type="ChEBI" id="CHEBI:18420"/>
    </cofactor>
    <text evidence="9">Binds 1 Mg(2+) ion per subunit.</text>
</comment>
<dbReference type="Pfam" id="PF02581">
    <property type="entry name" value="TMP-TENI"/>
    <property type="match status" value="1"/>
</dbReference>
<feature type="binding site" evidence="9">
    <location>
        <position position="91"/>
    </location>
    <ligand>
        <name>Mg(2+)</name>
        <dbReference type="ChEBI" id="CHEBI:18420"/>
    </ligand>
</feature>
<feature type="binding site" evidence="9">
    <location>
        <position position="139"/>
    </location>
    <ligand>
        <name>4-amino-2-methyl-5-(diphosphooxymethyl)pyrimidine</name>
        <dbReference type="ChEBI" id="CHEBI:57841"/>
    </ligand>
</feature>
<comment type="caution">
    <text evidence="9">Lacks conserved residue(s) required for the propagation of feature annotation.</text>
</comment>
<evidence type="ECO:0000256" key="10">
    <source>
        <dbReference type="RuleBase" id="RU003826"/>
    </source>
</evidence>
<dbReference type="NCBIfam" id="TIGR00693">
    <property type="entry name" value="thiE"/>
    <property type="match status" value="1"/>
</dbReference>
<reference evidence="14" key="1">
    <citation type="journal article" date="2019" name="Int. J. Syst. Evol. Microbiol.">
        <title>The Global Catalogue of Microorganisms (GCM) 10K type strain sequencing project: providing services to taxonomists for standard genome sequencing and annotation.</title>
        <authorList>
            <consortium name="The Broad Institute Genomics Platform"/>
            <consortium name="The Broad Institute Genome Sequencing Center for Infectious Disease"/>
            <person name="Wu L."/>
            <person name="Ma J."/>
        </authorList>
    </citation>
    <scope>NUCLEOTIDE SEQUENCE [LARGE SCALE GENOMIC DNA]</scope>
    <source>
        <strain evidence="14">CGMCC 1.8859</strain>
    </source>
</reference>
<evidence type="ECO:0000259" key="12">
    <source>
        <dbReference type="Pfam" id="PF02581"/>
    </source>
</evidence>
<evidence type="ECO:0000256" key="2">
    <source>
        <dbReference type="ARBA" id="ARBA00022679"/>
    </source>
</evidence>
<dbReference type="PANTHER" id="PTHR20857:SF15">
    <property type="entry name" value="THIAMINE-PHOSPHATE SYNTHASE"/>
    <property type="match status" value="1"/>
</dbReference>
<name>A0ABQ2P7K3_9NEIS</name>
<comment type="similarity">
    <text evidence="9 10">Belongs to the thiamine-phosphate synthase family.</text>
</comment>
<keyword evidence="4 9" id="KW-0460">Magnesium</keyword>
<evidence type="ECO:0000313" key="13">
    <source>
        <dbReference type="EMBL" id="GGP19879.1"/>
    </source>
</evidence>
<evidence type="ECO:0000256" key="6">
    <source>
        <dbReference type="ARBA" id="ARBA00047334"/>
    </source>
</evidence>
<comment type="function">
    <text evidence="9">Condenses 4-methyl-5-(beta-hydroxyethyl)thiazole monophosphate (THZ-P) and 2-methyl-4-amino-5-hydroxymethyl pyrimidine pyrophosphate (HMP-PP) to form thiamine monophosphate (TMP).</text>
</comment>
<dbReference type="EC" id="2.5.1.3" evidence="9"/>
<dbReference type="EMBL" id="BMLX01000001">
    <property type="protein sequence ID" value="GGP19879.1"/>
    <property type="molecule type" value="Genomic_DNA"/>
</dbReference>
<sequence>MNPVDLTLYLVLDPDLCGGLENMVQTARSAAQNGATVVQLRAPDQKKRWWLDAAQQLKAALDPLGVPLIINDHIDIALAVDAAGVHVGQSDLPPAAVRQLIGPHKILGLSTSNAAQLAAVPLDLVDYIGVGPVYPTGTKLDASPVIGLDEFAQLMRAKTLPAVAIGGIKHGTAAPLIAAGVEGVAVVSAICGQADPALATRQLLNEITGARS</sequence>
<dbReference type="CDD" id="cd00564">
    <property type="entry name" value="TMP_TenI"/>
    <property type="match status" value="1"/>
</dbReference>
<feature type="binding site" evidence="9">
    <location>
        <position position="72"/>
    </location>
    <ligand>
        <name>Mg(2+)</name>
        <dbReference type="ChEBI" id="CHEBI:18420"/>
    </ligand>
</feature>
<feature type="binding site" evidence="9">
    <location>
        <begin position="136"/>
        <end position="138"/>
    </location>
    <ligand>
        <name>2-[(2R,5Z)-2-carboxy-4-methylthiazol-5(2H)-ylidene]ethyl phosphate</name>
        <dbReference type="ChEBI" id="CHEBI:62899"/>
    </ligand>
</feature>
<evidence type="ECO:0000256" key="8">
    <source>
        <dbReference type="ARBA" id="ARBA00047883"/>
    </source>
</evidence>
<gene>
    <name evidence="9 13" type="primary">thiE</name>
    <name evidence="13" type="ORF">GCM10010970_12800</name>
</gene>
<dbReference type="Proteomes" id="UP000637267">
    <property type="component" value="Unassembled WGS sequence"/>
</dbReference>
<evidence type="ECO:0000256" key="1">
    <source>
        <dbReference type="ARBA" id="ARBA00005165"/>
    </source>
</evidence>
<dbReference type="InterPro" id="IPR013785">
    <property type="entry name" value="Aldolase_TIM"/>
</dbReference>
<feature type="domain" description="Thiamine phosphate synthase/TenI" evidence="12">
    <location>
        <begin position="8"/>
        <end position="190"/>
    </location>
</feature>
<dbReference type="HAMAP" id="MF_00097">
    <property type="entry name" value="TMP_synthase"/>
    <property type="match status" value="1"/>
</dbReference>
<feature type="binding site" evidence="9">
    <location>
        <begin position="187"/>
        <end position="188"/>
    </location>
    <ligand>
        <name>2-[(2R,5Z)-2-carboxy-4-methylthiazol-5(2H)-ylidene]ethyl phosphate</name>
        <dbReference type="ChEBI" id="CHEBI:62899"/>
    </ligand>
</feature>
<proteinExistence type="inferred from homology"/>
<organism evidence="13 14">
    <name type="scientific">Silvimonas iriomotensis</name>
    <dbReference type="NCBI Taxonomy" id="449662"/>
    <lineage>
        <taxon>Bacteria</taxon>
        <taxon>Pseudomonadati</taxon>
        <taxon>Pseudomonadota</taxon>
        <taxon>Betaproteobacteria</taxon>
        <taxon>Neisseriales</taxon>
        <taxon>Chitinibacteraceae</taxon>
        <taxon>Silvimonas</taxon>
    </lineage>
</organism>
<evidence type="ECO:0000256" key="9">
    <source>
        <dbReference type="HAMAP-Rule" id="MF_00097"/>
    </source>
</evidence>
<dbReference type="RefSeq" id="WP_188703376.1">
    <property type="nucleotide sequence ID" value="NZ_BMLX01000001.1"/>
</dbReference>
<comment type="pathway">
    <text evidence="1 9 11">Cofactor biosynthesis; thiamine diphosphate biosynthesis; thiamine phosphate from 4-amino-2-methyl-5-diphosphomethylpyrimidine and 4-methyl-5-(2-phosphoethyl)-thiazole: step 1/1.</text>
</comment>
<keyword evidence="3 9" id="KW-0479">Metal-binding</keyword>
<comment type="caution">
    <text evidence="13">The sequence shown here is derived from an EMBL/GenBank/DDBJ whole genome shotgun (WGS) entry which is preliminary data.</text>
</comment>
<dbReference type="SUPFAM" id="SSF51391">
    <property type="entry name" value="Thiamin phosphate synthase"/>
    <property type="match status" value="1"/>
</dbReference>
<comment type="catalytic activity">
    <reaction evidence="6 9 10">
        <text>4-methyl-5-(2-phosphooxyethyl)-thiazole + 4-amino-2-methyl-5-(diphosphooxymethyl)pyrimidine + H(+) = thiamine phosphate + diphosphate</text>
        <dbReference type="Rhea" id="RHEA:22328"/>
        <dbReference type="ChEBI" id="CHEBI:15378"/>
        <dbReference type="ChEBI" id="CHEBI:33019"/>
        <dbReference type="ChEBI" id="CHEBI:37575"/>
        <dbReference type="ChEBI" id="CHEBI:57841"/>
        <dbReference type="ChEBI" id="CHEBI:58296"/>
        <dbReference type="EC" id="2.5.1.3"/>
    </reaction>
</comment>
<feature type="binding site" evidence="9">
    <location>
        <position position="71"/>
    </location>
    <ligand>
        <name>4-amino-2-methyl-5-(diphosphooxymethyl)pyrimidine</name>
        <dbReference type="ChEBI" id="CHEBI:57841"/>
    </ligand>
</feature>
<dbReference type="Gene3D" id="3.20.20.70">
    <property type="entry name" value="Aldolase class I"/>
    <property type="match status" value="1"/>
</dbReference>